<protein>
    <submittedName>
        <fullName evidence="4">Uncharacterized protein</fullName>
    </submittedName>
</protein>
<dbReference type="Proteomes" id="UP000019116">
    <property type="component" value="Chromosome 6B"/>
</dbReference>
<dbReference type="Gramene" id="TraesCS6B02G061700.1">
    <property type="protein sequence ID" value="TraesCS6B02G061700.1"/>
    <property type="gene ID" value="TraesCS6B02G061700"/>
</dbReference>
<dbReference type="Gramene" id="TraesCAD_scaffold_026606_01G000700.1">
    <property type="protein sequence ID" value="TraesCAD_scaffold_026606_01G000700.1"/>
    <property type="gene ID" value="TraesCAD_scaffold_026606_01G000700"/>
</dbReference>
<keyword evidence="3" id="KW-0809">Transit peptide</keyword>
<organism evidence="4">
    <name type="scientific">Triticum aestivum</name>
    <name type="common">Wheat</name>
    <dbReference type="NCBI Taxonomy" id="4565"/>
    <lineage>
        <taxon>Eukaryota</taxon>
        <taxon>Viridiplantae</taxon>
        <taxon>Streptophyta</taxon>
        <taxon>Embryophyta</taxon>
        <taxon>Tracheophyta</taxon>
        <taxon>Spermatophyta</taxon>
        <taxon>Magnoliopsida</taxon>
        <taxon>Liliopsida</taxon>
        <taxon>Poales</taxon>
        <taxon>Poaceae</taxon>
        <taxon>BOP clade</taxon>
        <taxon>Pooideae</taxon>
        <taxon>Triticodae</taxon>
        <taxon>Triticeae</taxon>
        <taxon>Triticinae</taxon>
        <taxon>Triticum</taxon>
    </lineage>
</organism>
<dbReference type="Pfam" id="PF02536">
    <property type="entry name" value="mTERF"/>
    <property type="match status" value="1"/>
</dbReference>
<keyword evidence="2" id="KW-0805">Transcription regulation</keyword>
<evidence type="ECO:0000313" key="5">
    <source>
        <dbReference type="Proteomes" id="UP000019116"/>
    </source>
</evidence>
<reference evidence="4" key="1">
    <citation type="submission" date="2018-08" db="EMBL/GenBank/DDBJ databases">
        <authorList>
            <person name="Rossello M."/>
        </authorList>
    </citation>
    <scope>NUCLEOTIDE SEQUENCE [LARGE SCALE GENOMIC DNA]</scope>
    <source>
        <strain evidence="4">cv. Chinese Spring</strain>
    </source>
</reference>
<dbReference type="SMART" id="SM00733">
    <property type="entry name" value="Mterf"/>
    <property type="match status" value="3"/>
</dbReference>
<dbReference type="OrthoDB" id="637682at2759"/>
<dbReference type="Gramene" id="TraesCS6B03G0144600.1">
    <property type="protein sequence ID" value="TraesCS6B03G0144600.1.CDS"/>
    <property type="gene ID" value="TraesCS6B03G0144600"/>
</dbReference>
<proteinExistence type="inferred from homology"/>
<dbReference type="PANTHER" id="PTHR13068">
    <property type="entry name" value="CGI-12 PROTEIN-RELATED"/>
    <property type="match status" value="1"/>
</dbReference>
<dbReference type="EnsemblPlants" id="TraesCS6B02G061700.1">
    <property type="protein sequence ID" value="TraesCS6B02G061700.1"/>
    <property type="gene ID" value="TraesCS6B02G061700"/>
</dbReference>
<reference evidence="4" key="2">
    <citation type="submission" date="2018-10" db="UniProtKB">
        <authorList>
            <consortium name="EnsemblPlants"/>
        </authorList>
    </citation>
    <scope>IDENTIFICATION</scope>
</reference>
<accession>A0A3B6PFR6</accession>
<dbReference type="OMA" id="PAYISHW"/>
<dbReference type="PANTHER" id="PTHR13068:SF149">
    <property type="entry name" value="LRP_ASNC FAMILY TRANSCRIPTIONAL REGULATOR"/>
    <property type="match status" value="1"/>
</dbReference>
<dbReference type="FunFam" id="1.25.70.10:FF:000001">
    <property type="entry name" value="Mitochondrial transcription termination factor-like"/>
    <property type="match status" value="1"/>
</dbReference>
<keyword evidence="2" id="KW-0806">Transcription termination</keyword>
<dbReference type="InterPro" id="IPR038538">
    <property type="entry name" value="MTERF_sf"/>
</dbReference>
<dbReference type="GO" id="GO:0003676">
    <property type="term" value="F:nucleic acid binding"/>
    <property type="evidence" value="ECO:0007669"/>
    <property type="project" value="InterPro"/>
</dbReference>
<evidence type="ECO:0000256" key="2">
    <source>
        <dbReference type="ARBA" id="ARBA00022472"/>
    </source>
</evidence>
<dbReference type="STRING" id="4565.A0A3B6PFR6"/>
<dbReference type="GO" id="GO:0009507">
    <property type="term" value="C:chloroplast"/>
    <property type="evidence" value="ECO:0000318"/>
    <property type="project" value="GO_Central"/>
</dbReference>
<evidence type="ECO:0000256" key="1">
    <source>
        <dbReference type="ARBA" id="ARBA00007692"/>
    </source>
</evidence>
<sequence length="319" mass="35231">MLRLRCPILAQLLSSPSASTISPLHRLFSATTPRISPNRSFAVEEYLVSTCGLTRAQALKASTELAHLKSPSNPDAVLAFLVGLGFSRADVAAAANSYLLSSNLERVVKPNVAVLRECGICAGDIVWVLIRVKRILTTCPERVRAMAACAERIGVPRDSGMFRQALRSVVNLGEEEITAKVEYLKNTFSWTDAEVGIAVSTAPMLLQSSKDFLRSRSEFLISEVGLEPAYIPHRSTMLTYSLEGRLRPRYHILKFLKENGLLEHKRSYYSVVLMTEKVFMEKFLCPHNEAAPHLAEDYAAACKGEMPTNLISTSTKKGL</sequence>
<dbReference type="GO" id="GO:0009658">
    <property type="term" value="P:chloroplast organization"/>
    <property type="evidence" value="ECO:0000318"/>
    <property type="project" value="GO_Central"/>
</dbReference>
<name>A0A3B6PFR6_WHEAT</name>
<dbReference type="InterPro" id="IPR003690">
    <property type="entry name" value="MTERF"/>
</dbReference>
<evidence type="ECO:0000313" key="4">
    <source>
        <dbReference type="EnsemblPlants" id="TraesCS6B02G061700.1"/>
    </source>
</evidence>
<evidence type="ECO:0000256" key="3">
    <source>
        <dbReference type="ARBA" id="ARBA00022946"/>
    </source>
</evidence>
<comment type="similarity">
    <text evidence="1">Belongs to the mTERF family.</text>
</comment>
<keyword evidence="2" id="KW-0804">Transcription</keyword>
<dbReference type="GO" id="GO:0006353">
    <property type="term" value="P:DNA-templated transcription termination"/>
    <property type="evidence" value="ECO:0007669"/>
    <property type="project" value="UniProtKB-KW"/>
</dbReference>
<dbReference type="Gramene" id="TraesRN6B0100134200.1">
    <property type="protein sequence ID" value="TraesRN6B0100134200.1"/>
    <property type="gene ID" value="TraesRN6B0100134200"/>
</dbReference>
<dbReference type="AlphaFoldDB" id="A0A3B6PFR6"/>
<dbReference type="Gene3D" id="1.25.70.10">
    <property type="entry name" value="Transcription termination factor 3, mitochondrial"/>
    <property type="match status" value="1"/>
</dbReference>
<keyword evidence="5" id="KW-1185">Reference proteome</keyword>
<dbReference type="Gramene" id="TraesWEE_scaffold_040928_01G000700.1">
    <property type="protein sequence ID" value="TraesWEE_scaffold_040928_01G000700.1"/>
    <property type="gene ID" value="TraesWEE_scaffold_040928_01G000700"/>
</dbReference>